<proteinExistence type="predicted"/>
<feature type="compositionally biased region" description="Basic and acidic residues" evidence="1">
    <location>
        <begin position="81"/>
        <end position="92"/>
    </location>
</feature>
<evidence type="ECO:0000313" key="4">
    <source>
        <dbReference type="Proteomes" id="UP001476282"/>
    </source>
</evidence>
<dbReference type="EMBL" id="BAABRI010000006">
    <property type="protein sequence ID" value="GAA5482085.1"/>
    <property type="molecule type" value="Genomic_DNA"/>
</dbReference>
<feature type="region of interest" description="Disordered" evidence="1">
    <location>
        <begin position="78"/>
        <end position="103"/>
    </location>
</feature>
<keyword evidence="2" id="KW-0812">Transmembrane</keyword>
<sequence>MNLDLLIPLIGTAVGFGLGCAACLSARCRSAFRRGILEGRRRSIEEHEAIARALKLPSDPDCPPMPEGLRRDLQSRFGPTKHQEPVARELEHAAPNPFFGDFH</sequence>
<dbReference type="RefSeq" id="WP_353566232.1">
    <property type="nucleotide sequence ID" value="NZ_BAABRI010000006.1"/>
</dbReference>
<protein>
    <submittedName>
        <fullName evidence="3">Uncharacterized protein</fullName>
    </submittedName>
</protein>
<evidence type="ECO:0000256" key="1">
    <source>
        <dbReference type="SAM" id="MobiDB-lite"/>
    </source>
</evidence>
<evidence type="ECO:0000256" key="2">
    <source>
        <dbReference type="SAM" id="Phobius"/>
    </source>
</evidence>
<comment type="caution">
    <text evidence="3">The sequence shown here is derived from an EMBL/GenBank/DDBJ whole genome shotgun (WGS) entry which is preliminary data.</text>
</comment>
<keyword evidence="2" id="KW-1133">Transmembrane helix</keyword>
<dbReference type="Proteomes" id="UP001476282">
    <property type="component" value="Unassembled WGS sequence"/>
</dbReference>
<feature type="transmembrane region" description="Helical" evidence="2">
    <location>
        <begin position="6"/>
        <end position="26"/>
    </location>
</feature>
<gene>
    <name evidence="3" type="ORF">Hsar01_01300</name>
</gene>
<accession>A0ABP9UKF1</accession>
<name>A0ABP9UKF1_9BACT</name>
<evidence type="ECO:0000313" key="3">
    <source>
        <dbReference type="EMBL" id="GAA5482085.1"/>
    </source>
</evidence>
<keyword evidence="2" id="KW-0472">Membrane</keyword>
<keyword evidence="4" id="KW-1185">Reference proteome</keyword>
<reference evidence="3 4" key="1">
    <citation type="submission" date="2024-02" db="EMBL/GenBank/DDBJ databases">
        <title>Haloferula sargassicola NBRC 104335.</title>
        <authorList>
            <person name="Ichikawa N."/>
            <person name="Katano-Makiyama Y."/>
            <person name="Hidaka K."/>
        </authorList>
    </citation>
    <scope>NUCLEOTIDE SEQUENCE [LARGE SCALE GENOMIC DNA]</scope>
    <source>
        <strain evidence="3 4">NBRC 104335</strain>
    </source>
</reference>
<organism evidence="3 4">
    <name type="scientific">Haloferula sargassicola</name>
    <dbReference type="NCBI Taxonomy" id="490096"/>
    <lineage>
        <taxon>Bacteria</taxon>
        <taxon>Pseudomonadati</taxon>
        <taxon>Verrucomicrobiota</taxon>
        <taxon>Verrucomicrobiia</taxon>
        <taxon>Verrucomicrobiales</taxon>
        <taxon>Verrucomicrobiaceae</taxon>
        <taxon>Haloferula</taxon>
    </lineage>
</organism>